<dbReference type="InterPro" id="IPR050214">
    <property type="entry name" value="Cys_Synth/Cystath_Beta-Synth"/>
</dbReference>
<proteinExistence type="predicted"/>
<evidence type="ECO:0000313" key="6">
    <source>
        <dbReference type="Proteomes" id="UP001197114"/>
    </source>
</evidence>
<dbReference type="RefSeq" id="WP_308117598.1">
    <property type="nucleotide sequence ID" value="NZ_WMBF01000063.1"/>
</dbReference>
<comment type="cofactor">
    <cofactor evidence="1">
        <name>pyridoxal 5'-phosphate</name>
        <dbReference type="ChEBI" id="CHEBI:597326"/>
    </cofactor>
</comment>
<evidence type="ECO:0000313" key="5">
    <source>
        <dbReference type="EMBL" id="MBW5421727.1"/>
    </source>
</evidence>
<gene>
    <name evidence="5" type="ORF">GKQ77_09125</name>
</gene>
<keyword evidence="6" id="KW-1185">Reference proteome</keyword>
<dbReference type="Gene3D" id="3.40.50.1100">
    <property type="match status" value="2"/>
</dbReference>
<accession>A0ABS6YJW7</accession>
<evidence type="ECO:0000256" key="3">
    <source>
        <dbReference type="SAM" id="MobiDB-lite"/>
    </source>
</evidence>
<feature type="region of interest" description="Disordered" evidence="3">
    <location>
        <begin position="357"/>
        <end position="379"/>
    </location>
</feature>
<evidence type="ECO:0000256" key="2">
    <source>
        <dbReference type="ARBA" id="ARBA00022898"/>
    </source>
</evidence>
<protein>
    <submittedName>
        <fullName evidence="5">Pyridoxal-phosphate dependent enzyme</fullName>
    </submittedName>
</protein>
<reference evidence="5 6" key="1">
    <citation type="submission" date="2019-11" db="EMBL/GenBank/DDBJ databases">
        <authorList>
            <person name="Ay H."/>
        </authorList>
    </citation>
    <scope>NUCLEOTIDE SEQUENCE [LARGE SCALE GENOMIC DNA]</scope>
    <source>
        <strain evidence="5 6">BG9H</strain>
    </source>
</reference>
<evidence type="ECO:0000256" key="1">
    <source>
        <dbReference type="ARBA" id="ARBA00001933"/>
    </source>
</evidence>
<dbReference type="InterPro" id="IPR001926">
    <property type="entry name" value="TrpB-like_PALP"/>
</dbReference>
<feature type="domain" description="Tryptophan synthase beta chain-like PALP" evidence="4">
    <location>
        <begin position="48"/>
        <end position="331"/>
    </location>
</feature>
<sequence>MAHSIPCAAANVAIAWKKSGSARQRCHGGVLEIFPDQTPDSSDSVSSSWSPSPVVPLGIVLDDLPRTIWLKLESHNPYGSIKGRTAFALWQSVKDRIDPRIGLIESTSGNLGLALAGLAASLQVPFTAVVDPRVSPSVRNTMRAMGARVVTVDRPDGAGGFLLSRLAHVGQRVRCEPGLVWPNQYTNPANPAVHAQWTAPELRAQLPARPMSVLVAVSTGGTLAGFRDYVLAHEPAWELVGVDVVGSVALGDTHGERVLSGIGASRRSTFLPHGYRPAVHVDPPEAVSACLWLEETTGIAVGSSSGALVAAALRLFREGPGRTDVVCVCPDGGDRYLDTVYSPRWRSQHALAPVGIADGVTTSDRPGPVAPVQGEVTLR</sequence>
<dbReference type="InterPro" id="IPR036052">
    <property type="entry name" value="TrpB-like_PALP_sf"/>
</dbReference>
<dbReference type="EMBL" id="WMBF01000063">
    <property type="protein sequence ID" value="MBW5421727.1"/>
    <property type="molecule type" value="Genomic_DNA"/>
</dbReference>
<name>A0ABS6YJW7_9ACTN</name>
<comment type="caution">
    <text evidence="5">The sequence shown here is derived from an EMBL/GenBank/DDBJ whole genome shotgun (WGS) entry which is preliminary data.</text>
</comment>
<dbReference type="Proteomes" id="UP001197114">
    <property type="component" value="Unassembled WGS sequence"/>
</dbReference>
<keyword evidence="2" id="KW-0663">Pyridoxal phosphate</keyword>
<organism evidence="5 6">
    <name type="scientific">Streptomyces anatolicus</name>
    <dbReference type="NCBI Taxonomy" id="2675858"/>
    <lineage>
        <taxon>Bacteria</taxon>
        <taxon>Bacillati</taxon>
        <taxon>Actinomycetota</taxon>
        <taxon>Actinomycetes</taxon>
        <taxon>Kitasatosporales</taxon>
        <taxon>Streptomycetaceae</taxon>
        <taxon>Streptomyces</taxon>
    </lineage>
</organism>
<dbReference type="SUPFAM" id="SSF53686">
    <property type="entry name" value="Tryptophan synthase beta subunit-like PLP-dependent enzymes"/>
    <property type="match status" value="1"/>
</dbReference>
<evidence type="ECO:0000259" key="4">
    <source>
        <dbReference type="Pfam" id="PF00291"/>
    </source>
</evidence>
<dbReference type="Pfam" id="PF00291">
    <property type="entry name" value="PALP"/>
    <property type="match status" value="1"/>
</dbReference>
<dbReference type="PANTHER" id="PTHR10314">
    <property type="entry name" value="CYSTATHIONINE BETA-SYNTHASE"/>
    <property type="match status" value="1"/>
</dbReference>